<dbReference type="GeneID" id="43330902"/>
<evidence type="ECO:0008006" key="4">
    <source>
        <dbReference type="Google" id="ProtNLM"/>
    </source>
</evidence>
<dbReference type="AlphaFoldDB" id="A0A1N7FZX8"/>
<keyword evidence="3" id="KW-1185">Reference proteome</keyword>
<evidence type="ECO:0000313" key="2">
    <source>
        <dbReference type="EMBL" id="SIS05902.1"/>
    </source>
</evidence>
<dbReference type="OrthoDB" id="378208at2157"/>
<dbReference type="Proteomes" id="UP000185687">
    <property type="component" value="Unassembled WGS sequence"/>
</dbReference>
<dbReference type="RefSeq" id="WP_139327065.1">
    <property type="nucleotide sequence ID" value="NZ_CP019329.1"/>
</dbReference>
<dbReference type="EMBL" id="FTNP01000008">
    <property type="protein sequence ID" value="SIS05902.1"/>
    <property type="molecule type" value="Genomic_DNA"/>
</dbReference>
<reference evidence="2 3" key="1">
    <citation type="submission" date="2017-01" db="EMBL/GenBank/DDBJ databases">
        <authorList>
            <person name="Mah S.A."/>
            <person name="Swanson W.J."/>
            <person name="Moy G.W."/>
            <person name="Vacquier V.D."/>
        </authorList>
    </citation>
    <scope>NUCLEOTIDE SEQUENCE [LARGE SCALE GENOMIC DNA]</scope>
    <source>
        <strain evidence="2 3">CGMCC 1.8909</strain>
    </source>
</reference>
<evidence type="ECO:0000313" key="3">
    <source>
        <dbReference type="Proteomes" id="UP000185687"/>
    </source>
</evidence>
<organism evidence="2 3">
    <name type="scientific">Natronorubrum daqingense</name>
    <dbReference type="NCBI Taxonomy" id="588898"/>
    <lineage>
        <taxon>Archaea</taxon>
        <taxon>Methanobacteriati</taxon>
        <taxon>Methanobacteriota</taxon>
        <taxon>Stenosarchaea group</taxon>
        <taxon>Halobacteria</taxon>
        <taxon>Halobacteriales</taxon>
        <taxon>Natrialbaceae</taxon>
        <taxon>Natronorubrum</taxon>
    </lineage>
</organism>
<accession>A0A1N7FZX8</accession>
<feature type="region of interest" description="Disordered" evidence="1">
    <location>
        <begin position="27"/>
        <end position="52"/>
    </location>
</feature>
<evidence type="ECO:0000256" key="1">
    <source>
        <dbReference type="SAM" id="MobiDB-lite"/>
    </source>
</evidence>
<proteinExistence type="predicted"/>
<name>A0A1N7FZX8_9EURY</name>
<gene>
    <name evidence="2" type="ORF">SAMN05421809_3620</name>
</gene>
<sequence>MSEGGTARREKFSCVECNDFELEKVYSGRSGTPGEEEYDRIQAPDNCPACGGEVERALQSGMEGSDDE</sequence>
<protein>
    <recommendedName>
        <fullName evidence="4">Rubredoxin</fullName>
    </recommendedName>
</protein>